<feature type="transmembrane region" description="Helical" evidence="1">
    <location>
        <begin position="5"/>
        <end position="26"/>
    </location>
</feature>
<reference evidence="2 3" key="1">
    <citation type="submission" date="2015-06" db="EMBL/GenBank/DDBJ databases">
        <title>The Genome Sequence of Enterococcus hirae 88EA1.</title>
        <authorList>
            <consortium name="The Broad Institute Genomics Platform"/>
            <consortium name="The Broad Institute Genome Sequencing Center for Infectious Disease"/>
            <person name="Earl A.M."/>
            <person name="Van Tyne D."/>
            <person name="Lebreton F."/>
            <person name="Saavedra J.T."/>
            <person name="Gilmore M.S."/>
            <person name="Manson McGuire A."/>
            <person name="Clock S."/>
            <person name="Crupain M."/>
            <person name="Rangan U."/>
            <person name="Young S."/>
            <person name="Abouelleil A."/>
            <person name="Cao P."/>
            <person name="Chapman S.B."/>
            <person name="Griggs A."/>
            <person name="Priest M."/>
            <person name="Shea T."/>
            <person name="Wortman J."/>
            <person name="Nusbaum C."/>
            <person name="Birren B."/>
        </authorList>
    </citation>
    <scope>NUCLEOTIDE SEQUENCE [LARGE SCALE GENOMIC DNA]</scope>
    <source>
        <strain evidence="2 3">88EA1</strain>
    </source>
</reference>
<feature type="transmembrane region" description="Helical" evidence="1">
    <location>
        <begin position="32"/>
        <end position="49"/>
    </location>
</feature>
<keyword evidence="1" id="KW-0472">Membrane</keyword>
<evidence type="ECO:0000313" key="3">
    <source>
        <dbReference type="Proteomes" id="UP000253498"/>
    </source>
</evidence>
<dbReference type="RefSeq" id="WP_096709976.1">
    <property type="nucleotide sequence ID" value="NZ_JBMOUR010000005.1"/>
</dbReference>
<gene>
    <name evidence="2" type="ORF">EB03_01682</name>
</gene>
<dbReference type="PROSITE" id="PS51257">
    <property type="entry name" value="PROKAR_LIPOPROTEIN"/>
    <property type="match status" value="1"/>
</dbReference>
<name>A0AB37IAX9_ENTHR</name>
<evidence type="ECO:0008006" key="4">
    <source>
        <dbReference type="Google" id="ProtNLM"/>
    </source>
</evidence>
<organism evidence="2 3">
    <name type="scientific">Enterococcus hirae</name>
    <dbReference type="NCBI Taxonomy" id="1354"/>
    <lineage>
        <taxon>Bacteria</taxon>
        <taxon>Bacillati</taxon>
        <taxon>Bacillota</taxon>
        <taxon>Bacilli</taxon>
        <taxon>Lactobacillales</taxon>
        <taxon>Enterococcaceae</taxon>
        <taxon>Enterococcus</taxon>
    </lineage>
</organism>
<dbReference type="AlphaFoldDB" id="A0AB37IAX9"/>
<feature type="transmembrane region" description="Helical" evidence="1">
    <location>
        <begin position="61"/>
        <end position="85"/>
    </location>
</feature>
<proteinExistence type="predicted"/>
<dbReference type="EMBL" id="LESJ01000005">
    <property type="protein sequence ID" value="RBT68548.1"/>
    <property type="molecule type" value="Genomic_DNA"/>
</dbReference>
<accession>A0AB37IAX9</accession>
<dbReference type="Proteomes" id="UP000253498">
    <property type="component" value="Unassembled WGS sequence"/>
</dbReference>
<evidence type="ECO:0000313" key="2">
    <source>
        <dbReference type="EMBL" id="RBT68548.1"/>
    </source>
</evidence>
<sequence>MKAYLVGLVLSMSVSLGCVIALYMYYPGLKTLVPFFLIMVSGLIGLFFATKVKAKKIKGLLLVINYLFATQLIFLYFSNGSFVFLNER</sequence>
<keyword evidence="1" id="KW-1133">Transmembrane helix</keyword>
<comment type="caution">
    <text evidence="2">The sequence shown here is derived from an EMBL/GenBank/DDBJ whole genome shotgun (WGS) entry which is preliminary data.</text>
</comment>
<keyword evidence="1" id="KW-0812">Transmembrane</keyword>
<protein>
    <recommendedName>
        <fullName evidence="4">Lipoprotein</fullName>
    </recommendedName>
</protein>
<evidence type="ECO:0000256" key="1">
    <source>
        <dbReference type="SAM" id="Phobius"/>
    </source>
</evidence>